<dbReference type="Gene3D" id="3.30.160.60">
    <property type="entry name" value="Classic Zinc Finger"/>
    <property type="match status" value="1"/>
</dbReference>
<keyword evidence="1" id="KW-0863">Zinc-finger</keyword>
<comment type="caution">
    <text evidence="3">The sequence shown here is derived from an EMBL/GenBank/DDBJ whole genome shotgun (WGS) entry which is preliminary data.</text>
</comment>
<gene>
    <name evidence="3" type="ORF">NQ317_005452</name>
</gene>
<keyword evidence="1" id="KW-0479">Metal-binding</keyword>
<keyword evidence="4" id="KW-1185">Reference proteome</keyword>
<dbReference type="EMBL" id="JAPWTJ010002679">
    <property type="protein sequence ID" value="KAJ8964990.1"/>
    <property type="molecule type" value="Genomic_DNA"/>
</dbReference>
<dbReference type="SMART" id="SM00355">
    <property type="entry name" value="ZnF_C2H2"/>
    <property type="match status" value="3"/>
</dbReference>
<keyword evidence="1" id="KW-0862">Zinc</keyword>
<dbReference type="InterPro" id="IPR013087">
    <property type="entry name" value="Znf_C2H2_type"/>
</dbReference>
<dbReference type="PROSITE" id="PS50157">
    <property type="entry name" value="ZINC_FINGER_C2H2_2"/>
    <property type="match status" value="1"/>
</dbReference>
<feature type="domain" description="C2H2-type" evidence="2">
    <location>
        <begin position="67"/>
        <end position="95"/>
    </location>
</feature>
<evidence type="ECO:0000313" key="4">
    <source>
        <dbReference type="Proteomes" id="UP001162164"/>
    </source>
</evidence>
<reference evidence="3" key="1">
    <citation type="journal article" date="2023" name="Insect Mol. Biol.">
        <title>Genome sequencing provides insights into the evolution of gene families encoding plant cell wall-degrading enzymes in longhorned beetles.</title>
        <authorList>
            <person name="Shin N.R."/>
            <person name="Okamura Y."/>
            <person name="Kirsch R."/>
            <person name="Pauchet Y."/>
        </authorList>
    </citation>
    <scope>NUCLEOTIDE SEQUENCE</scope>
    <source>
        <strain evidence="3">MMC_N1</strain>
    </source>
</reference>
<dbReference type="PROSITE" id="PS00028">
    <property type="entry name" value="ZINC_FINGER_C2H2_1"/>
    <property type="match status" value="2"/>
</dbReference>
<protein>
    <recommendedName>
        <fullName evidence="2">C2H2-type domain-containing protein</fullName>
    </recommendedName>
</protein>
<evidence type="ECO:0000313" key="3">
    <source>
        <dbReference type="EMBL" id="KAJ8964990.1"/>
    </source>
</evidence>
<organism evidence="3 4">
    <name type="scientific">Molorchus minor</name>
    <dbReference type="NCBI Taxonomy" id="1323400"/>
    <lineage>
        <taxon>Eukaryota</taxon>
        <taxon>Metazoa</taxon>
        <taxon>Ecdysozoa</taxon>
        <taxon>Arthropoda</taxon>
        <taxon>Hexapoda</taxon>
        <taxon>Insecta</taxon>
        <taxon>Pterygota</taxon>
        <taxon>Neoptera</taxon>
        <taxon>Endopterygota</taxon>
        <taxon>Coleoptera</taxon>
        <taxon>Polyphaga</taxon>
        <taxon>Cucujiformia</taxon>
        <taxon>Chrysomeloidea</taxon>
        <taxon>Cerambycidae</taxon>
        <taxon>Lamiinae</taxon>
        <taxon>Monochamini</taxon>
        <taxon>Molorchus</taxon>
    </lineage>
</organism>
<proteinExistence type="predicted"/>
<evidence type="ECO:0000259" key="2">
    <source>
        <dbReference type="PROSITE" id="PS50157"/>
    </source>
</evidence>
<evidence type="ECO:0000256" key="1">
    <source>
        <dbReference type="PROSITE-ProRule" id="PRU00042"/>
    </source>
</evidence>
<dbReference type="Proteomes" id="UP001162164">
    <property type="component" value="Unassembled WGS sequence"/>
</dbReference>
<sequence length="219" mass="25821">MSTTYKPVQCNICLEARESTLSLHDYDENEINWFTKLQFVIPELTQLRQHTLQNHLEDNDNKIKDIFTCYDCGLGFNTKTNLLCHIGNDHGESKLCLICERRCPDRTALENHIKYEHIIKENKECACTGCSENFESEIKLNEHLKGCHYYFQYCTIEENVNEDLKHNKNNEDQDYHQGSECKNYYAINELNLHNNLKHLQNKEQISIKKTKNRRGTQVC</sequence>
<accession>A0ABQ9IU13</accession>
<name>A0ABQ9IU13_9CUCU</name>